<organism evidence="1 2">
    <name type="scientific">Nocardia jiangxiensis</name>
    <dbReference type="NCBI Taxonomy" id="282685"/>
    <lineage>
        <taxon>Bacteria</taxon>
        <taxon>Bacillati</taxon>
        <taxon>Actinomycetota</taxon>
        <taxon>Actinomycetes</taxon>
        <taxon>Mycobacteriales</taxon>
        <taxon>Nocardiaceae</taxon>
        <taxon>Nocardia</taxon>
    </lineage>
</organism>
<keyword evidence="2" id="KW-1185">Reference proteome</keyword>
<reference evidence="1 2" key="1">
    <citation type="submission" date="2024-10" db="EMBL/GenBank/DDBJ databases">
        <title>The Natural Products Discovery Center: Release of the First 8490 Sequenced Strains for Exploring Actinobacteria Biosynthetic Diversity.</title>
        <authorList>
            <person name="Kalkreuter E."/>
            <person name="Kautsar S.A."/>
            <person name="Yang D."/>
            <person name="Bader C.D."/>
            <person name="Teijaro C.N."/>
            <person name="Fluegel L."/>
            <person name="Davis C.M."/>
            <person name="Simpson J.R."/>
            <person name="Lauterbach L."/>
            <person name="Steele A.D."/>
            <person name="Gui C."/>
            <person name="Meng S."/>
            <person name="Li G."/>
            <person name="Viehrig K."/>
            <person name="Ye F."/>
            <person name="Su P."/>
            <person name="Kiefer A.F."/>
            <person name="Nichols A."/>
            <person name="Cepeda A.J."/>
            <person name="Yan W."/>
            <person name="Fan B."/>
            <person name="Jiang Y."/>
            <person name="Adhikari A."/>
            <person name="Zheng C.-J."/>
            <person name="Schuster L."/>
            <person name="Cowan T.M."/>
            <person name="Smanski M.J."/>
            <person name="Chevrette M.G."/>
            <person name="De Carvalho L.P.S."/>
            <person name="Shen B."/>
        </authorList>
    </citation>
    <scope>NUCLEOTIDE SEQUENCE [LARGE SCALE GENOMIC DNA]</scope>
    <source>
        <strain evidence="1 2">NPDC002593</strain>
    </source>
</reference>
<dbReference type="Gene3D" id="3.90.226.10">
    <property type="entry name" value="2-enoyl-CoA Hydratase, Chain A, domain 1"/>
    <property type="match status" value="1"/>
</dbReference>
<sequence length="79" mass="8285">MLGPERHRVRKPVVCAVNGMAAGGAMYFINESDIVIEQGVRMSGSVATGQLLRFALLIGGAEVVAASGKTYQSLDPYTG</sequence>
<gene>
    <name evidence="1" type="ORF">ACFYXQ_37125</name>
</gene>
<protein>
    <submittedName>
        <fullName evidence="1">Uncharacterized protein</fullName>
    </submittedName>
</protein>
<comment type="caution">
    <text evidence="1">The sequence shown here is derived from an EMBL/GenBank/DDBJ whole genome shotgun (WGS) entry which is preliminary data.</text>
</comment>
<proteinExistence type="predicted"/>
<name>A0ABW6SE08_9NOCA</name>
<evidence type="ECO:0000313" key="2">
    <source>
        <dbReference type="Proteomes" id="UP001601992"/>
    </source>
</evidence>
<dbReference type="EMBL" id="JBIAQY010000018">
    <property type="protein sequence ID" value="MFF3573396.1"/>
    <property type="molecule type" value="Genomic_DNA"/>
</dbReference>
<dbReference type="RefSeq" id="WP_387406386.1">
    <property type="nucleotide sequence ID" value="NZ_JBIAQY010000018.1"/>
</dbReference>
<evidence type="ECO:0000313" key="1">
    <source>
        <dbReference type="EMBL" id="MFF3573396.1"/>
    </source>
</evidence>
<dbReference type="Proteomes" id="UP001601992">
    <property type="component" value="Unassembled WGS sequence"/>
</dbReference>
<accession>A0ABW6SE08</accession>
<dbReference type="SUPFAM" id="SSF52096">
    <property type="entry name" value="ClpP/crotonase"/>
    <property type="match status" value="1"/>
</dbReference>
<dbReference type="InterPro" id="IPR029045">
    <property type="entry name" value="ClpP/crotonase-like_dom_sf"/>
</dbReference>